<dbReference type="SUPFAM" id="SSF47661">
    <property type="entry name" value="t-snare proteins"/>
    <property type="match status" value="1"/>
</dbReference>
<dbReference type="GO" id="GO:0006891">
    <property type="term" value="P:intra-Golgi vesicle-mediated transport"/>
    <property type="evidence" value="ECO:0007669"/>
    <property type="project" value="TreeGrafter"/>
</dbReference>
<feature type="domain" description="T-SNARE coiled-coil homology" evidence="11">
    <location>
        <begin position="185"/>
        <end position="252"/>
    </location>
</feature>
<keyword evidence="7" id="KW-0175">Coiled coil</keyword>
<dbReference type="FunFam" id="1.20.5.110:FF:000002">
    <property type="entry name" value="Vesicle transport through interaction with t-SNAREsB"/>
    <property type="match status" value="1"/>
</dbReference>
<evidence type="ECO:0000256" key="1">
    <source>
        <dbReference type="ARBA" id="ARBA00004211"/>
    </source>
</evidence>
<keyword evidence="5" id="KW-0653">Protein transport</keyword>
<evidence type="ECO:0000256" key="8">
    <source>
        <dbReference type="ARBA" id="ARBA00023136"/>
    </source>
</evidence>
<keyword evidence="8 10" id="KW-0472">Membrane</keyword>
<dbReference type="GO" id="GO:0016236">
    <property type="term" value="P:macroautophagy"/>
    <property type="evidence" value="ECO:0007669"/>
    <property type="project" value="TreeGrafter"/>
</dbReference>
<evidence type="ECO:0000313" key="13">
    <source>
        <dbReference type="Proteomes" id="UP000054018"/>
    </source>
</evidence>
<accession>A0A0C9ZX06</accession>
<comment type="similarity">
    <text evidence="2">Belongs to the VTI1 family.</text>
</comment>
<evidence type="ECO:0000313" key="12">
    <source>
        <dbReference type="EMBL" id="KIK30569.1"/>
    </source>
</evidence>
<evidence type="ECO:0000256" key="2">
    <source>
        <dbReference type="ARBA" id="ARBA00006108"/>
    </source>
</evidence>
<dbReference type="InterPro" id="IPR010989">
    <property type="entry name" value="SNARE"/>
</dbReference>
<dbReference type="GO" id="GO:0031201">
    <property type="term" value="C:SNARE complex"/>
    <property type="evidence" value="ECO:0007669"/>
    <property type="project" value="TreeGrafter"/>
</dbReference>
<dbReference type="GO" id="GO:0005794">
    <property type="term" value="C:Golgi apparatus"/>
    <property type="evidence" value="ECO:0007669"/>
    <property type="project" value="TreeGrafter"/>
</dbReference>
<dbReference type="Pfam" id="PF12352">
    <property type="entry name" value="V-SNARE_C"/>
    <property type="match status" value="1"/>
</dbReference>
<evidence type="ECO:0000256" key="5">
    <source>
        <dbReference type="ARBA" id="ARBA00022927"/>
    </source>
</evidence>
<dbReference type="InterPro" id="IPR007705">
    <property type="entry name" value="Vesicle_trsprt_v-SNARE_N"/>
</dbReference>
<dbReference type="HOGENOM" id="CLU_075474_0_1_1"/>
<dbReference type="PANTHER" id="PTHR21230:SF26">
    <property type="entry name" value="VESICLE TRANSPORT THROUGH INTERACTION WITH T-SNARES HOMOLOG 1A"/>
    <property type="match status" value="1"/>
</dbReference>
<dbReference type="GO" id="GO:0006886">
    <property type="term" value="P:intracellular protein transport"/>
    <property type="evidence" value="ECO:0007669"/>
    <property type="project" value="InterPro"/>
</dbReference>
<sequence length="284" mass="31399">MTKVVEGKAYGASTDMTVLGGLQAVGCLFGMVLTGTTCVCAVNTFTSTQAVPVVRAMDNSPTTLFDSYEQDFRQTIESVRAKLDGDTKDERGEQRKAALRRADMELEEADEMVSQMEIEIQGIPQSIKPQYQTRLRAAKADLTRFKKLSKDLHSQFSRTELLASPGRAGTPTSDEPYGSTSDRTRLLAGTATLEDGTRRLQDSHRIALETEDQGAEILVNLRAQREQIENARDTLHTADTSIDRAAGTLKKMIRRMKQQRVVTAAIIIVLVLLIAIIIYEKLFG</sequence>
<evidence type="ECO:0000256" key="10">
    <source>
        <dbReference type="SAM" id="Phobius"/>
    </source>
</evidence>
<comment type="subcellular location">
    <subcellularLocation>
        <location evidence="1">Membrane</location>
        <topology evidence="1">Single-pass type IV membrane protein</topology>
    </subcellularLocation>
</comment>
<feature type="transmembrane region" description="Helical" evidence="10">
    <location>
        <begin position="261"/>
        <end position="279"/>
    </location>
</feature>
<evidence type="ECO:0000256" key="7">
    <source>
        <dbReference type="ARBA" id="ARBA00023054"/>
    </source>
</evidence>
<name>A0A0C9ZX06_9AGAM</name>
<dbReference type="Proteomes" id="UP000054018">
    <property type="component" value="Unassembled WGS sequence"/>
</dbReference>
<dbReference type="InterPro" id="IPR038407">
    <property type="entry name" value="v-SNARE_N_sf"/>
</dbReference>
<dbReference type="GO" id="GO:0000149">
    <property type="term" value="F:SNARE binding"/>
    <property type="evidence" value="ECO:0007669"/>
    <property type="project" value="TreeGrafter"/>
</dbReference>
<dbReference type="GO" id="GO:0031902">
    <property type="term" value="C:late endosome membrane"/>
    <property type="evidence" value="ECO:0007669"/>
    <property type="project" value="TreeGrafter"/>
</dbReference>
<dbReference type="Pfam" id="PF05008">
    <property type="entry name" value="V-SNARE"/>
    <property type="match status" value="1"/>
</dbReference>
<evidence type="ECO:0000256" key="9">
    <source>
        <dbReference type="SAM" id="MobiDB-lite"/>
    </source>
</evidence>
<evidence type="ECO:0000259" key="11">
    <source>
        <dbReference type="SMART" id="SM00397"/>
    </source>
</evidence>
<dbReference type="GO" id="GO:0042147">
    <property type="term" value="P:retrograde transport, endosome to Golgi"/>
    <property type="evidence" value="ECO:0007669"/>
    <property type="project" value="TreeGrafter"/>
</dbReference>
<feature type="region of interest" description="Disordered" evidence="9">
    <location>
        <begin position="157"/>
        <end position="182"/>
    </location>
</feature>
<dbReference type="Gene3D" id="1.20.58.400">
    <property type="entry name" value="t-snare proteins"/>
    <property type="match status" value="1"/>
</dbReference>
<dbReference type="GO" id="GO:0006896">
    <property type="term" value="P:Golgi to vacuole transport"/>
    <property type="evidence" value="ECO:0007669"/>
    <property type="project" value="TreeGrafter"/>
</dbReference>
<proteinExistence type="inferred from homology"/>
<keyword evidence="4 10" id="KW-0812">Transmembrane</keyword>
<dbReference type="CDD" id="cd15862">
    <property type="entry name" value="SNARE_Vti1"/>
    <property type="match status" value="1"/>
</dbReference>
<dbReference type="SMART" id="SM00397">
    <property type="entry name" value="t_SNARE"/>
    <property type="match status" value="1"/>
</dbReference>
<dbReference type="AlphaFoldDB" id="A0A0C9ZX06"/>
<dbReference type="PANTHER" id="PTHR21230">
    <property type="entry name" value="VESICLE TRANSPORT V-SNARE PROTEIN VTI1-RELATED"/>
    <property type="match status" value="1"/>
</dbReference>
<keyword evidence="3" id="KW-0813">Transport</keyword>
<protein>
    <recommendedName>
        <fullName evidence="11">t-SNARE coiled-coil homology domain-containing protein</fullName>
    </recommendedName>
</protein>
<dbReference type="GO" id="GO:0005484">
    <property type="term" value="F:SNAP receptor activity"/>
    <property type="evidence" value="ECO:0007669"/>
    <property type="project" value="TreeGrafter"/>
</dbReference>
<reference evidence="12 13" key="1">
    <citation type="submission" date="2014-04" db="EMBL/GenBank/DDBJ databases">
        <authorList>
            <consortium name="DOE Joint Genome Institute"/>
            <person name="Kuo A."/>
            <person name="Kohler A."/>
            <person name="Costa M.D."/>
            <person name="Nagy L.G."/>
            <person name="Floudas D."/>
            <person name="Copeland A."/>
            <person name="Barry K.W."/>
            <person name="Cichocki N."/>
            <person name="Veneault-Fourrey C."/>
            <person name="LaButti K."/>
            <person name="Lindquist E.A."/>
            <person name="Lipzen A."/>
            <person name="Lundell T."/>
            <person name="Morin E."/>
            <person name="Murat C."/>
            <person name="Sun H."/>
            <person name="Tunlid A."/>
            <person name="Henrissat B."/>
            <person name="Grigoriev I.V."/>
            <person name="Hibbett D.S."/>
            <person name="Martin F."/>
            <person name="Nordberg H.P."/>
            <person name="Cantor M.N."/>
            <person name="Hua S.X."/>
        </authorList>
    </citation>
    <scope>NUCLEOTIDE SEQUENCE [LARGE SCALE GENOMIC DNA]</scope>
    <source>
        <strain evidence="12 13">441</strain>
    </source>
</reference>
<dbReference type="EMBL" id="KN833686">
    <property type="protein sequence ID" value="KIK30569.1"/>
    <property type="molecule type" value="Genomic_DNA"/>
</dbReference>
<dbReference type="InterPro" id="IPR000727">
    <property type="entry name" value="T_SNARE_dom"/>
</dbReference>
<evidence type="ECO:0000256" key="3">
    <source>
        <dbReference type="ARBA" id="ARBA00022448"/>
    </source>
</evidence>
<gene>
    <name evidence="12" type="ORF">PISMIDRAFT_670628</name>
</gene>
<dbReference type="STRING" id="765257.A0A0C9ZX06"/>
<dbReference type="OrthoDB" id="430637at2759"/>
<dbReference type="Gene3D" id="1.20.5.110">
    <property type="match status" value="1"/>
</dbReference>
<evidence type="ECO:0000256" key="4">
    <source>
        <dbReference type="ARBA" id="ARBA00022692"/>
    </source>
</evidence>
<dbReference type="GO" id="GO:0012507">
    <property type="term" value="C:ER to Golgi transport vesicle membrane"/>
    <property type="evidence" value="ECO:0007669"/>
    <property type="project" value="TreeGrafter"/>
</dbReference>
<evidence type="ECO:0000256" key="6">
    <source>
        <dbReference type="ARBA" id="ARBA00022989"/>
    </source>
</evidence>
<dbReference type="GO" id="GO:0048280">
    <property type="term" value="P:vesicle fusion with Golgi apparatus"/>
    <property type="evidence" value="ECO:0007669"/>
    <property type="project" value="TreeGrafter"/>
</dbReference>
<organism evidence="12 13">
    <name type="scientific">Pisolithus microcarpus 441</name>
    <dbReference type="NCBI Taxonomy" id="765257"/>
    <lineage>
        <taxon>Eukaryota</taxon>
        <taxon>Fungi</taxon>
        <taxon>Dikarya</taxon>
        <taxon>Basidiomycota</taxon>
        <taxon>Agaricomycotina</taxon>
        <taxon>Agaricomycetes</taxon>
        <taxon>Agaricomycetidae</taxon>
        <taxon>Boletales</taxon>
        <taxon>Sclerodermatineae</taxon>
        <taxon>Pisolithaceae</taxon>
        <taxon>Pisolithus</taxon>
    </lineage>
</organism>
<feature type="compositionally biased region" description="Polar residues" evidence="9">
    <location>
        <begin position="170"/>
        <end position="181"/>
    </location>
</feature>
<dbReference type="GO" id="GO:0005829">
    <property type="term" value="C:cytosol"/>
    <property type="evidence" value="ECO:0007669"/>
    <property type="project" value="GOC"/>
</dbReference>
<reference evidence="13" key="2">
    <citation type="submission" date="2015-01" db="EMBL/GenBank/DDBJ databases">
        <title>Evolutionary Origins and Diversification of the Mycorrhizal Mutualists.</title>
        <authorList>
            <consortium name="DOE Joint Genome Institute"/>
            <consortium name="Mycorrhizal Genomics Consortium"/>
            <person name="Kohler A."/>
            <person name="Kuo A."/>
            <person name="Nagy L.G."/>
            <person name="Floudas D."/>
            <person name="Copeland A."/>
            <person name="Barry K.W."/>
            <person name="Cichocki N."/>
            <person name="Veneault-Fourrey C."/>
            <person name="LaButti K."/>
            <person name="Lindquist E.A."/>
            <person name="Lipzen A."/>
            <person name="Lundell T."/>
            <person name="Morin E."/>
            <person name="Murat C."/>
            <person name="Riley R."/>
            <person name="Ohm R."/>
            <person name="Sun H."/>
            <person name="Tunlid A."/>
            <person name="Henrissat B."/>
            <person name="Grigoriev I.V."/>
            <person name="Hibbett D.S."/>
            <person name="Martin F."/>
        </authorList>
    </citation>
    <scope>NUCLEOTIDE SEQUENCE [LARGE SCALE GENOMIC DNA]</scope>
    <source>
        <strain evidence="13">441</strain>
    </source>
</reference>
<dbReference type="SUPFAM" id="SSF58038">
    <property type="entry name" value="SNARE fusion complex"/>
    <property type="match status" value="1"/>
</dbReference>
<dbReference type="GO" id="GO:0005789">
    <property type="term" value="C:endoplasmic reticulum membrane"/>
    <property type="evidence" value="ECO:0007669"/>
    <property type="project" value="TreeGrafter"/>
</dbReference>
<keyword evidence="13" id="KW-1185">Reference proteome</keyword>
<keyword evidence="6 10" id="KW-1133">Transmembrane helix</keyword>